<evidence type="ECO:0000313" key="8">
    <source>
        <dbReference type="Proteomes" id="UP000605990"/>
    </source>
</evidence>
<dbReference type="EMBL" id="JACRUN010000003">
    <property type="protein sequence ID" value="MBC5834636.1"/>
    <property type="molecule type" value="Genomic_DNA"/>
</dbReference>
<proteinExistence type="predicted"/>
<evidence type="ECO:0000256" key="5">
    <source>
        <dbReference type="SAM" id="SignalP"/>
    </source>
</evidence>
<feature type="signal peptide" evidence="5">
    <location>
        <begin position="1"/>
        <end position="20"/>
    </location>
</feature>
<keyword evidence="7" id="KW-0675">Receptor</keyword>
<protein>
    <submittedName>
        <fullName evidence="7">TonB-dependent receptor</fullName>
    </submittedName>
</protein>
<evidence type="ECO:0000256" key="4">
    <source>
        <dbReference type="SAM" id="Coils"/>
    </source>
</evidence>
<evidence type="ECO:0000256" key="1">
    <source>
        <dbReference type="ARBA" id="ARBA00004442"/>
    </source>
</evidence>
<dbReference type="Pfam" id="PF14905">
    <property type="entry name" value="OMP_b-brl_3"/>
    <property type="match status" value="1"/>
</dbReference>
<evidence type="ECO:0000256" key="2">
    <source>
        <dbReference type="ARBA" id="ARBA00023136"/>
    </source>
</evidence>
<dbReference type="Proteomes" id="UP000605990">
    <property type="component" value="Unassembled WGS sequence"/>
</dbReference>
<evidence type="ECO:0000259" key="6">
    <source>
        <dbReference type="Pfam" id="PF14905"/>
    </source>
</evidence>
<feature type="coiled-coil region" evidence="4">
    <location>
        <begin position="23"/>
        <end position="50"/>
    </location>
</feature>
<feature type="domain" description="Outer membrane protein beta-barrel" evidence="6">
    <location>
        <begin position="294"/>
        <end position="682"/>
    </location>
</feature>
<keyword evidence="4" id="KW-0175">Coiled coil</keyword>
<name>A0ABR7IXW2_9FLAO</name>
<dbReference type="PANTHER" id="PTHR40980:SF4">
    <property type="entry name" value="TONB-DEPENDENT RECEPTOR-LIKE BETA-BARREL DOMAIN-CONTAINING PROTEIN"/>
    <property type="match status" value="1"/>
</dbReference>
<keyword evidence="8" id="KW-1185">Reference proteome</keyword>
<evidence type="ECO:0000313" key="7">
    <source>
        <dbReference type="EMBL" id="MBC5834636.1"/>
    </source>
</evidence>
<keyword evidence="5" id="KW-0732">Signal</keyword>
<gene>
    <name evidence="7" type="ORF">H8R27_07040</name>
</gene>
<comment type="caution">
    <text evidence="7">The sequence shown here is derived from an EMBL/GenBank/DDBJ whole genome shotgun (WGS) entry which is preliminary data.</text>
</comment>
<keyword evidence="2" id="KW-0472">Membrane</keyword>
<feature type="chain" id="PRO_5047484581" evidence="5">
    <location>
        <begin position="21"/>
        <end position="712"/>
    </location>
</feature>
<dbReference type="Gene3D" id="2.40.170.20">
    <property type="entry name" value="TonB-dependent receptor, beta-barrel domain"/>
    <property type="match status" value="1"/>
</dbReference>
<evidence type="ECO:0000256" key="3">
    <source>
        <dbReference type="ARBA" id="ARBA00023237"/>
    </source>
</evidence>
<organism evidence="7 8">
    <name type="scientific">Flavobacterium bernardetii</name>
    <dbReference type="NCBI Taxonomy" id="2813823"/>
    <lineage>
        <taxon>Bacteria</taxon>
        <taxon>Pseudomonadati</taxon>
        <taxon>Bacteroidota</taxon>
        <taxon>Flavobacteriia</taxon>
        <taxon>Flavobacteriales</taxon>
        <taxon>Flavobacteriaceae</taxon>
        <taxon>Flavobacterium</taxon>
    </lineage>
</organism>
<sequence>MKKLVQVFLFSLCLASFVQAQDSTKVKNEKAQAEIQKDNQIEEVKIVKQNKAIEHKPDRTIFNISNQSHLNSGTLMETIKQLPGLIASDVAGMMYQGKQLEVFLDGRPLNISSNELNSFLEGMPANSVERIEVITQPGAEFPATSGGAILNIITNKNAKKYLSATYTSSSAFNTFDKTRYRTYNSVLLNAKNKYFGWQLNFGQNYRENALWTAFLNTNNKDILSKTESDRINRSQYLKSGLTFDINKKDRLLLNYDVNYANNNSETESSGVGFTTFDKGKSHNTRQDATITYQKRFDNKSQKLDFVFNYNNNKNDFNLSSNVLGNTVLDNYSDQNYYNGKFDYSQGLKILDEGKVSFGALYEKLLFEARNFNTTNLEYERVTAATYLELQAKYNKFDFILGSRAENYEIGGKTPTADLIPFEQFRWFPNATVQYNITPQIFFNMNYNKKITLPSTSALNPNNTTYQNQNISTVGNPNLQPTIFNNFEVKLSAFDYAYLGYSLSSSKNQVVQQVSLNGNLVENSSFNVSEVKIHNFTFAFPLPYMLFSKGLKETMKFDVNPDTLNFIYFYTGYQLHQIPNLDTKGFWNFNLMSQILLPKKIKFVTEFGLITSGGNYFYFVADKPFNNFVDVTFSKKFLKDQLTVSIFGDDIFNMNRSYFRPINEPLLSYSKNDTRRFGFTINYKLPTKNKAAKVDQNMLKDEKKEEGGTVIGN</sequence>
<dbReference type="SUPFAM" id="SSF56935">
    <property type="entry name" value="Porins"/>
    <property type="match status" value="1"/>
</dbReference>
<dbReference type="RefSeq" id="WP_166127408.1">
    <property type="nucleotide sequence ID" value="NZ_JAANOQ010000004.1"/>
</dbReference>
<accession>A0ABR7IXW2</accession>
<comment type="subcellular location">
    <subcellularLocation>
        <location evidence="1">Cell outer membrane</location>
    </subcellularLocation>
</comment>
<dbReference type="InterPro" id="IPR036942">
    <property type="entry name" value="Beta-barrel_TonB_sf"/>
</dbReference>
<dbReference type="InterPro" id="IPR041700">
    <property type="entry name" value="OMP_b-brl_3"/>
</dbReference>
<reference evidence="7 8" key="1">
    <citation type="submission" date="2020-08" db="EMBL/GenBank/DDBJ databases">
        <title>Description of novel Flavobacterium F-408 isolate.</title>
        <authorList>
            <person name="Saticioglu I.B."/>
            <person name="Duman M."/>
            <person name="Altun S."/>
        </authorList>
    </citation>
    <scope>NUCLEOTIDE SEQUENCE [LARGE SCALE GENOMIC DNA]</scope>
    <source>
        <strain evidence="7 8">F-408</strain>
    </source>
</reference>
<dbReference type="PANTHER" id="PTHR40980">
    <property type="entry name" value="PLUG DOMAIN-CONTAINING PROTEIN"/>
    <property type="match status" value="1"/>
</dbReference>
<keyword evidence="3" id="KW-0998">Cell outer membrane</keyword>